<dbReference type="InterPro" id="IPR029358">
    <property type="entry name" value="CFAP96"/>
</dbReference>
<keyword evidence="8" id="KW-1185">Reference proteome</keyword>
<evidence type="ECO:0000256" key="3">
    <source>
        <dbReference type="ARBA" id="ARBA00023212"/>
    </source>
</evidence>
<dbReference type="EMBL" id="JBJJXI010000122">
    <property type="protein sequence ID" value="KAL3390028.1"/>
    <property type="molecule type" value="Genomic_DNA"/>
</dbReference>
<reference evidence="7 8" key="1">
    <citation type="journal article" date="2024" name="bioRxiv">
        <title>A reference genome for Trichogramma kaykai: A tiny desert-dwelling parasitoid wasp with competing sex-ratio distorters.</title>
        <authorList>
            <person name="Culotta J."/>
            <person name="Lindsey A.R."/>
        </authorList>
    </citation>
    <scope>NUCLEOTIDE SEQUENCE [LARGE SCALE GENOMIC DNA]</scope>
    <source>
        <strain evidence="7 8">KSX58</strain>
    </source>
</reference>
<dbReference type="PANTHER" id="PTHR31144:SF1">
    <property type="entry name" value="UPF0602 PROTEIN C4ORF47"/>
    <property type="match status" value="1"/>
</dbReference>
<keyword evidence="2" id="KW-0963">Cytoplasm</keyword>
<sequence>MSETDEITYVIGQHFGKLDLDRTGFFDDATQGPGPFGSYDDPVNGSLRTNFAKGPQMFSEMHGRLFEKGFKRIFQGEALAGEEKNQKKKKKESKGILIRPPFPKKNATPGDWFGCIGKQPKAFSPETIEQPKPPKMPPNFSTNPSKVGGPGYKDICINPYLPIYGDYEPYEPEIKRSKAIAVQVKDRYKTTIPPSTYFDENPFKPLEPVVLIPDQPKRVGKFAAKIPKSRRFYLTFPQAPKGPKSGCFNRYPSWISDPYQITKEAKKKKIVILKIWQPVYDGAKKTKYTESIIKRVTDVACNATNYAEYREQVYKLD</sequence>
<feature type="region of interest" description="Disordered" evidence="6">
    <location>
        <begin position="81"/>
        <end position="101"/>
    </location>
</feature>
<comment type="subcellular location">
    <subcellularLocation>
        <location evidence="1">Cytoplasm</location>
        <location evidence="1">Cytoskeleton</location>
        <location evidence="1">Microtubule organizing center</location>
        <location evidence="1">Centrosome</location>
    </subcellularLocation>
</comment>
<comment type="similarity">
    <text evidence="4">Belongs to the CFAP96 family.</text>
</comment>
<protein>
    <recommendedName>
        <fullName evidence="5">Cilia-and flagella-associated protein 96</fullName>
    </recommendedName>
</protein>
<accession>A0ABD2WAX4</accession>
<evidence type="ECO:0000313" key="7">
    <source>
        <dbReference type="EMBL" id="KAL3390028.1"/>
    </source>
</evidence>
<organism evidence="7 8">
    <name type="scientific">Trichogramma kaykai</name>
    <dbReference type="NCBI Taxonomy" id="54128"/>
    <lineage>
        <taxon>Eukaryota</taxon>
        <taxon>Metazoa</taxon>
        <taxon>Ecdysozoa</taxon>
        <taxon>Arthropoda</taxon>
        <taxon>Hexapoda</taxon>
        <taxon>Insecta</taxon>
        <taxon>Pterygota</taxon>
        <taxon>Neoptera</taxon>
        <taxon>Endopterygota</taxon>
        <taxon>Hymenoptera</taxon>
        <taxon>Apocrita</taxon>
        <taxon>Proctotrupomorpha</taxon>
        <taxon>Chalcidoidea</taxon>
        <taxon>Trichogrammatidae</taxon>
        <taxon>Trichogramma</taxon>
    </lineage>
</organism>
<dbReference type="Pfam" id="PF15239">
    <property type="entry name" value="CFAP96-like"/>
    <property type="match status" value="1"/>
</dbReference>
<keyword evidence="3" id="KW-0206">Cytoskeleton</keyword>
<dbReference type="AlphaFoldDB" id="A0ABD2WAX4"/>
<evidence type="ECO:0000256" key="6">
    <source>
        <dbReference type="SAM" id="MobiDB-lite"/>
    </source>
</evidence>
<gene>
    <name evidence="7" type="ORF">TKK_015369</name>
</gene>
<evidence type="ECO:0000256" key="4">
    <source>
        <dbReference type="ARBA" id="ARBA00035656"/>
    </source>
</evidence>
<name>A0ABD2WAX4_9HYME</name>
<comment type="caution">
    <text evidence="7">The sequence shown here is derived from an EMBL/GenBank/DDBJ whole genome shotgun (WGS) entry which is preliminary data.</text>
</comment>
<evidence type="ECO:0000256" key="1">
    <source>
        <dbReference type="ARBA" id="ARBA00004300"/>
    </source>
</evidence>
<proteinExistence type="inferred from homology"/>
<evidence type="ECO:0000256" key="5">
    <source>
        <dbReference type="ARBA" id="ARBA00035693"/>
    </source>
</evidence>
<evidence type="ECO:0000256" key="2">
    <source>
        <dbReference type="ARBA" id="ARBA00022490"/>
    </source>
</evidence>
<dbReference type="Proteomes" id="UP001627154">
    <property type="component" value="Unassembled WGS sequence"/>
</dbReference>
<dbReference type="PANTHER" id="PTHR31144">
    <property type="entry name" value="UPF0602 PROTEIN C4ORF47"/>
    <property type="match status" value="1"/>
</dbReference>
<dbReference type="GO" id="GO:0005813">
    <property type="term" value="C:centrosome"/>
    <property type="evidence" value="ECO:0007669"/>
    <property type="project" value="UniProtKB-SubCell"/>
</dbReference>
<evidence type="ECO:0000313" key="8">
    <source>
        <dbReference type="Proteomes" id="UP001627154"/>
    </source>
</evidence>